<sequence length="106" mass="11501">MVTAADLSENMLLELSDDGQARLEGQLEGALSGFWTAHATRRQIGGAEWCFLAKPYYMATPLPAAGPMRSDLLEDDFSMSADVYATVICWPIPSPGLCLTVMFPLS</sequence>
<dbReference type="Proteomes" id="UP001408356">
    <property type="component" value="Unassembled WGS sequence"/>
</dbReference>
<evidence type="ECO:0000313" key="1">
    <source>
        <dbReference type="EMBL" id="KAK9421017.1"/>
    </source>
</evidence>
<comment type="caution">
    <text evidence="1">The sequence shown here is derived from an EMBL/GenBank/DDBJ whole genome shotgun (WGS) entry which is preliminary data.</text>
</comment>
<evidence type="ECO:0000313" key="2">
    <source>
        <dbReference type="Proteomes" id="UP001408356"/>
    </source>
</evidence>
<gene>
    <name evidence="1" type="ORF">SUNI508_06162</name>
</gene>
<name>A0ABR2V2D8_9PEZI</name>
<protein>
    <submittedName>
        <fullName evidence="1">Uncharacterized protein</fullName>
    </submittedName>
</protein>
<proteinExistence type="predicted"/>
<dbReference type="EMBL" id="JARVKF010000212">
    <property type="protein sequence ID" value="KAK9421017.1"/>
    <property type="molecule type" value="Genomic_DNA"/>
</dbReference>
<reference evidence="1 2" key="1">
    <citation type="journal article" date="2024" name="J. Plant Pathol.">
        <title>Sequence and assembly of the genome of Seiridium unicorne, isolate CBS 538.82, causal agent of cypress canker disease.</title>
        <authorList>
            <person name="Scali E."/>
            <person name="Rocca G.D."/>
            <person name="Danti R."/>
            <person name="Garbelotto M."/>
            <person name="Barberini S."/>
            <person name="Baroncelli R."/>
            <person name="Emiliani G."/>
        </authorList>
    </citation>
    <scope>NUCLEOTIDE SEQUENCE [LARGE SCALE GENOMIC DNA]</scope>
    <source>
        <strain evidence="1 2">BM-138-508</strain>
    </source>
</reference>
<organism evidence="1 2">
    <name type="scientific">Seiridium unicorne</name>
    <dbReference type="NCBI Taxonomy" id="138068"/>
    <lineage>
        <taxon>Eukaryota</taxon>
        <taxon>Fungi</taxon>
        <taxon>Dikarya</taxon>
        <taxon>Ascomycota</taxon>
        <taxon>Pezizomycotina</taxon>
        <taxon>Sordariomycetes</taxon>
        <taxon>Xylariomycetidae</taxon>
        <taxon>Amphisphaeriales</taxon>
        <taxon>Sporocadaceae</taxon>
        <taxon>Seiridium</taxon>
    </lineage>
</organism>
<keyword evidence="2" id="KW-1185">Reference proteome</keyword>
<accession>A0ABR2V2D8</accession>